<evidence type="ECO:0000313" key="2">
    <source>
        <dbReference type="Proteomes" id="UP000028524"/>
    </source>
</evidence>
<sequence length="28" mass="2988">MITAAKDANDIMITTSASNREGLVAAHW</sequence>
<evidence type="ECO:0000313" key="1">
    <source>
        <dbReference type="EMBL" id="KFA68623.1"/>
    </source>
</evidence>
<protein>
    <submittedName>
        <fullName evidence="1">Uncharacterized protein</fullName>
    </submittedName>
</protein>
<reference evidence="1 2" key="1">
    <citation type="journal article" date="2014" name="BMC Genomics">
        <title>Comparative genome sequencing reveals chemotype-specific gene clusters in the toxigenic black mold Stachybotrys.</title>
        <authorList>
            <person name="Semeiks J."/>
            <person name="Borek D."/>
            <person name="Otwinowski Z."/>
            <person name="Grishin N.V."/>
        </authorList>
    </citation>
    <scope>NUCLEOTIDE SEQUENCE [LARGE SCALE GENOMIC DNA]</scope>
    <source>
        <strain evidence="1 2">IBT 40285</strain>
    </source>
</reference>
<keyword evidence="2" id="KW-1185">Reference proteome</keyword>
<gene>
    <name evidence="1" type="ORF">S40285_09791</name>
</gene>
<dbReference type="AlphaFoldDB" id="A0A084QXD8"/>
<dbReference type="HOGENOM" id="CLU_3413171_0_0_1"/>
<name>A0A084QXD8_STAC4</name>
<dbReference type="Proteomes" id="UP000028524">
    <property type="component" value="Unassembled WGS sequence"/>
</dbReference>
<dbReference type="InParanoid" id="A0A084QXD8"/>
<proteinExistence type="predicted"/>
<organism evidence="1 2">
    <name type="scientific">Stachybotrys chlorohalonatus (strain IBT 40285)</name>
    <dbReference type="NCBI Taxonomy" id="1283841"/>
    <lineage>
        <taxon>Eukaryota</taxon>
        <taxon>Fungi</taxon>
        <taxon>Dikarya</taxon>
        <taxon>Ascomycota</taxon>
        <taxon>Pezizomycotina</taxon>
        <taxon>Sordariomycetes</taxon>
        <taxon>Hypocreomycetidae</taxon>
        <taxon>Hypocreales</taxon>
        <taxon>Stachybotryaceae</taxon>
        <taxon>Stachybotrys</taxon>
    </lineage>
</organism>
<dbReference type="EMBL" id="KL659788">
    <property type="protein sequence ID" value="KFA68623.1"/>
    <property type="molecule type" value="Genomic_DNA"/>
</dbReference>
<accession>A0A084QXD8</accession>